<dbReference type="InterPro" id="IPR010998">
    <property type="entry name" value="Integrase_recombinase_N"/>
</dbReference>
<accession>A0A401GQ27</accession>
<sequence length="674" mass="73992">MRSQEIGPVSKWVDDHVFLRILRKFLSEYNQKRAAWRESIEALGGRHHTGGQHWFGGGLLSDGRTDEFDDDMAWPLLDLSQQSSCPPKDAKFTYYIADIDTISTRLSIPWKLEKDIPFSSCFPFTGFIWDLEARTVAIPLAKAAKYLAAIEEWSLLRTHTLQEVQKLHGKLLHASLVVPAGCAYLTNLEAMLGIFSDSPFKPHTPPPQELPEISYGGQVRYPNPSSHGPSQGLAYWLTLVPSPMQAQILASASSLGATGMHGVSSQVETKTGEISDGLKLSVLNSSYASSFASPLPTITSRSMETTRKSSKAGGMAVAAMHKSMPSSVVSIPFSSPPAVRSTLSTSQVQPILLINHHVEATLQPDISFPPSRYLPSSTPSSLTSMHPQLVLNFTFTDKNSTLALLPRLTSTAQQWSRLQSTLSEIGRPMNSSGGTRTGMTKHHMDVPLPPRDENLSDPQPYRTGLIPRPSPLCPHCLARHRLLLWRPPSSRRPIDHNGMPVSLSNADVQRIQDVAAFAWSDNTTENYGAGLLVFHVACDVKLIPEEQRAPASSILMSSFITTLAGAYSGKTIAGYFYGVRAWHILHGLPWLMNKAETDILLKSADVLTPSTSKCTSRQPLMTEQLLHLHGQFKLSDPFDTAVWACLTTAFYAVARIGEVTVPKLTAFDGARHVK</sequence>
<evidence type="ECO:0000313" key="3">
    <source>
        <dbReference type="EMBL" id="GBE84260.1"/>
    </source>
</evidence>
<reference evidence="3 4" key="1">
    <citation type="journal article" date="2018" name="Sci. Rep.">
        <title>Genome sequence of the cauliflower mushroom Sparassis crispa (Hanabiratake) and its association with beneficial usage.</title>
        <authorList>
            <person name="Kiyama R."/>
            <person name="Furutani Y."/>
            <person name="Kawaguchi K."/>
            <person name="Nakanishi T."/>
        </authorList>
    </citation>
    <scope>NUCLEOTIDE SEQUENCE [LARGE SCALE GENOMIC DNA]</scope>
</reference>
<gene>
    <name evidence="3" type="ORF">SCP_0602380</name>
</gene>
<dbReference type="Proteomes" id="UP000287166">
    <property type="component" value="Unassembled WGS sequence"/>
</dbReference>
<keyword evidence="4" id="KW-1185">Reference proteome</keyword>
<dbReference type="OrthoDB" id="2794913at2759"/>
<feature type="compositionally biased region" description="Polar residues" evidence="2">
    <location>
        <begin position="424"/>
        <end position="438"/>
    </location>
</feature>
<dbReference type="PANTHER" id="PTHR33050">
    <property type="entry name" value="REVERSE TRANSCRIPTASE DOMAIN-CONTAINING PROTEIN"/>
    <property type="match status" value="1"/>
</dbReference>
<keyword evidence="1" id="KW-0238">DNA-binding</keyword>
<dbReference type="PANTHER" id="PTHR33050:SF7">
    <property type="entry name" value="RIBONUCLEASE H"/>
    <property type="match status" value="1"/>
</dbReference>
<dbReference type="AlphaFoldDB" id="A0A401GQ27"/>
<dbReference type="Gene3D" id="1.10.150.130">
    <property type="match status" value="1"/>
</dbReference>
<proteinExistence type="predicted"/>
<dbReference type="InParanoid" id="A0A401GQ27"/>
<dbReference type="InterPro" id="IPR052055">
    <property type="entry name" value="Hepadnavirus_pol/RT"/>
</dbReference>
<dbReference type="GO" id="GO:0003677">
    <property type="term" value="F:DNA binding"/>
    <property type="evidence" value="ECO:0007669"/>
    <property type="project" value="UniProtKB-KW"/>
</dbReference>
<dbReference type="SUPFAM" id="SSF47823">
    <property type="entry name" value="lambda integrase-like, N-terminal domain"/>
    <property type="match status" value="1"/>
</dbReference>
<evidence type="ECO:0000256" key="1">
    <source>
        <dbReference type="ARBA" id="ARBA00023125"/>
    </source>
</evidence>
<protein>
    <submittedName>
        <fullName evidence="3">Tyrosine recombinase</fullName>
    </submittedName>
</protein>
<dbReference type="RefSeq" id="XP_027615173.1">
    <property type="nucleotide sequence ID" value="XM_027759372.1"/>
</dbReference>
<comment type="caution">
    <text evidence="3">The sequence shown here is derived from an EMBL/GenBank/DDBJ whole genome shotgun (WGS) entry which is preliminary data.</text>
</comment>
<organism evidence="3 4">
    <name type="scientific">Sparassis crispa</name>
    <dbReference type="NCBI Taxonomy" id="139825"/>
    <lineage>
        <taxon>Eukaryota</taxon>
        <taxon>Fungi</taxon>
        <taxon>Dikarya</taxon>
        <taxon>Basidiomycota</taxon>
        <taxon>Agaricomycotina</taxon>
        <taxon>Agaricomycetes</taxon>
        <taxon>Polyporales</taxon>
        <taxon>Sparassidaceae</taxon>
        <taxon>Sparassis</taxon>
    </lineage>
</organism>
<dbReference type="EMBL" id="BFAD01000006">
    <property type="protein sequence ID" value="GBE84260.1"/>
    <property type="molecule type" value="Genomic_DNA"/>
</dbReference>
<evidence type="ECO:0000256" key="2">
    <source>
        <dbReference type="SAM" id="MobiDB-lite"/>
    </source>
</evidence>
<feature type="region of interest" description="Disordered" evidence="2">
    <location>
        <begin position="424"/>
        <end position="456"/>
    </location>
</feature>
<name>A0A401GQ27_9APHY</name>
<dbReference type="STRING" id="139825.A0A401GQ27"/>
<evidence type="ECO:0000313" key="4">
    <source>
        <dbReference type="Proteomes" id="UP000287166"/>
    </source>
</evidence>
<dbReference type="GeneID" id="38781177"/>
<feature type="compositionally biased region" description="Basic and acidic residues" evidence="2">
    <location>
        <begin position="442"/>
        <end position="454"/>
    </location>
</feature>